<reference evidence="5 6" key="1">
    <citation type="submission" date="2024-02" db="EMBL/GenBank/DDBJ databases">
        <title>Chromosome-scale genome assembly of the rough periwinkle Littorina saxatilis.</title>
        <authorList>
            <person name="De Jode A."/>
            <person name="Faria R."/>
            <person name="Formenti G."/>
            <person name="Sims Y."/>
            <person name="Smith T.P."/>
            <person name="Tracey A."/>
            <person name="Wood J.M.D."/>
            <person name="Zagrodzka Z.B."/>
            <person name="Johannesson K."/>
            <person name="Butlin R.K."/>
            <person name="Leder E.H."/>
        </authorList>
    </citation>
    <scope>NUCLEOTIDE SEQUENCE [LARGE SCALE GENOMIC DNA]</scope>
    <source>
        <strain evidence="5">Snail1</strain>
        <tissue evidence="5">Muscle</tissue>
    </source>
</reference>
<sequence>MAHTIGKQSSAHKKIKGSGVVSLAEPPLKVAAFNIQIFGIKKFSEKDVTEILLKIISRYDLILIQEVRDKSQTAIDRLIQNLNRLDPTDPFACVESERLGRTNSKEQYVFLYRPSRVTAVATYQFDDGLDDGTDVFQREPYAVRFSAPSAELPDFAIIAIHTDPDDAVKEVGALHNVYEATKTHWNLEDILIAGDFNADEGYVNQDDWSKITLRTDRRFKWLIDDQTDTTVGNTDRAYDRFVVVGKKLTQSIVPGSAVCYRFDEELKLSKEDAEDVSDHYPIELHLCGKVNRAVQKHISTDVSVVIKQKEELESVNAARKIYRADDPKECAGFESIVLKEDSAMYEVRATKHNVRNVIKTLKDFQATFPDIITDATVATATSYMASPIMTSAPVVYGLVLKKSATYEVTVTVTLQEPYLCHVTIAKHVS</sequence>
<comment type="similarity">
    <text evidence="1">Belongs to the DNase I family.</text>
</comment>
<evidence type="ECO:0000313" key="6">
    <source>
        <dbReference type="Proteomes" id="UP001374579"/>
    </source>
</evidence>
<dbReference type="GO" id="GO:0004530">
    <property type="term" value="F:deoxyribonuclease I activity"/>
    <property type="evidence" value="ECO:0007669"/>
    <property type="project" value="TreeGrafter"/>
</dbReference>
<evidence type="ECO:0000256" key="3">
    <source>
        <dbReference type="ARBA" id="ARBA00022801"/>
    </source>
</evidence>
<accession>A0AAN9AS79</accession>
<organism evidence="5 6">
    <name type="scientific">Littorina saxatilis</name>
    <dbReference type="NCBI Taxonomy" id="31220"/>
    <lineage>
        <taxon>Eukaryota</taxon>
        <taxon>Metazoa</taxon>
        <taxon>Spiralia</taxon>
        <taxon>Lophotrochozoa</taxon>
        <taxon>Mollusca</taxon>
        <taxon>Gastropoda</taxon>
        <taxon>Caenogastropoda</taxon>
        <taxon>Littorinimorpha</taxon>
        <taxon>Littorinoidea</taxon>
        <taxon>Littorinidae</taxon>
        <taxon>Littorina</taxon>
    </lineage>
</organism>
<dbReference type="Gene3D" id="3.60.10.10">
    <property type="entry name" value="Endonuclease/exonuclease/phosphatase"/>
    <property type="match status" value="1"/>
</dbReference>
<keyword evidence="3" id="KW-0378">Hydrolase</keyword>
<dbReference type="PANTHER" id="PTHR11371:SF33">
    <property type="entry name" value="ENDONUCLEASE_EXONUCLEASE_PHOSPHATASE DOMAIN-CONTAINING PROTEIN"/>
    <property type="match status" value="1"/>
</dbReference>
<dbReference type="GO" id="GO:0003677">
    <property type="term" value="F:DNA binding"/>
    <property type="evidence" value="ECO:0007669"/>
    <property type="project" value="TreeGrafter"/>
</dbReference>
<dbReference type="SUPFAM" id="SSF56219">
    <property type="entry name" value="DNase I-like"/>
    <property type="match status" value="1"/>
</dbReference>
<evidence type="ECO:0000313" key="5">
    <source>
        <dbReference type="EMBL" id="KAK7092233.1"/>
    </source>
</evidence>
<dbReference type="SMART" id="SM00476">
    <property type="entry name" value="DNaseIc"/>
    <property type="match status" value="1"/>
</dbReference>
<dbReference type="InterPro" id="IPR005135">
    <property type="entry name" value="Endo/exonuclease/phosphatase"/>
</dbReference>
<dbReference type="Pfam" id="PF03372">
    <property type="entry name" value="Exo_endo_phos"/>
    <property type="match status" value="1"/>
</dbReference>
<dbReference type="GO" id="GO:0006308">
    <property type="term" value="P:DNA catabolic process"/>
    <property type="evidence" value="ECO:0007669"/>
    <property type="project" value="InterPro"/>
</dbReference>
<evidence type="ECO:0000256" key="1">
    <source>
        <dbReference type="ARBA" id="ARBA00007359"/>
    </source>
</evidence>
<gene>
    <name evidence="5" type="ORF">V1264_008016</name>
</gene>
<dbReference type="EMBL" id="JBAMIC010000021">
    <property type="protein sequence ID" value="KAK7092233.1"/>
    <property type="molecule type" value="Genomic_DNA"/>
</dbReference>
<proteinExistence type="inferred from homology"/>
<comment type="caution">
    <text evidence="5">The sequence shown here is derived from an EMBL/GenBank/DDBJ whole genome shotgun (WGS) entry which is preliminary data.</text>
</comment>
<evidence type="ECO:0000256" key="2">
    <source>
        <dbReference type="ARBA" id="ARBA00022722"/>
    </source>
</evidence>
<protein>
    <recommendedName>
        <fullName evidence="4">Endonuclease/exonuclease/phosphatase domain-containing protein</fullName>
    </recommendedName>
</protein>
<dbReference type="InterPro" id="IPR036691">
    <property type="entry name" value="Endo/exonu/phosph_ase_sf"/>
</dbReference>
<keyword evidence="2" id="KW-0540">Nuclease</keyword>
<name>A0AAN9AS79_9CAEN</name>
<dbReference type="InterPro" id="IPR016202">
    <property type="entry name" value="DNase_I"/>
</dbReference>
<dbReference type="CDD" id="cd10282">
    <property type="entry name" value="DNase1"/>
    <property type="match status" value="1"/>
</dbReference>
<dbReference type="GO" id="GO:0005634">
    <property type="term" value="C:nucleus"/>
    <property type="evidence" value="ECO:0007669"/>
    <property type="project" value="TreeGrafter"/>
</dbReference>
<dbReference type="PRINTS" id="PR00130">
    <property type="entry name" value="DNASEI"/>
</dbReference>
<evidence type="ECO:0000259" key="4">
    <source>
        <dbReference type="Pfam" id="PF03372"/>
    </source>
</evidence>
<dbReference type="PANTHER" id="PTHR11371">
    <property type="entry name" value="DEOXYRIBONUCLEASE"/>
    <property type="match status" value="1"/>
</dbReference>
<dbReference type="Proteomes" id="UP001374579">
    <property type="component" value="Unassembled WGS sequence"/>
</dbReference>
<keyword evidence="6" id="KW-1185">Reference proteome</keyword>
<dbReference type="AlphaFoldDB" id="A0AAN9AS79"/>
<feature type="domain" description="Endonuclease/exonuclease/phosphatase" evidence="4">
    <location>
        <begin position="48"/>
        <end position="279"/>
    </location>
</feature>